<dbReference type="AlphaFoldDB" id="J9EQF3"/>
<gene>
    <name evidence="2" type="ORF">WUBG_04346</name>
</gene>
<comment type="caution">
    <text evidence="2">The sequence shown here is derived from an EMBL/GenBank/DDBJ whole genome shotgun (WGS) entry which is preliminary data.</text>
</comment>
<dbReference type="EMBL" id="ADBV01001481">
    <property type="protein sequence ID" value="EJW84741.1"/>
    <property type="molecule type" value="Genomic_DNA"/>
</dbReference>
<protein>
    <submittedName>
        <fullName evidence="2">Uncharacterized protein</fullName>
    </submittedName>
</protein>
<feature type="compositionally biased region" description="Basic and acidic residues" evidence="1">
    <location>
        <begin position="37"/>
        <end position="55"/>
    </location>
</feature>
<proteinExistence type="predicted"/>
<name>J9EQF3_WUCBA</name>
<dbReference type="Proteomes" id="UP000004810">
    <property type="component" value="Unassembled WGS sequence"/>
</dbReference>
<evidence type="ECO:0000256" key="1">
    <source>
        <dbReference type="SAM" id="MobiDB-lite"/>
    </source>
</evidence>
<evidence type="ECO:0000313" key="2">
    <source>
        <dbReference type="EMBL" id="EJW84741.1"/>
    </source>
</evidence>
<reference evidence="3" key="1">
    <citation type="submission" date="2012-08" db="EMBL/GenBank/DDBJ databases">
        <title>The Genome Sequence of Wuchereria bancrofti.</title>
        <authorList>
            <person name="Nutman T.B."/>
            <person name="Fink D.L."/>
            <person name="Russ C."/>
            <person name="Young S."/>
            <person name="Zeng Q."/>
            <person name="Koehrsen M."/>
            <person name="Alvarado L."/>
            <person name="Berlin A."/>
            <person name="Chapman S.B."/>
            <person name="Chen Z."/>
            <person name="Freedman E."/>
            <person name="Gellesch M."/>
            <person name="Goldberg J."/>
            <person name="Griggs A."/>
            <person name="Gujja S."/>
            <person name="Heilman E.R."/>
            <person name="Heiman D."/>
            <person name="Hepburn T."/>
            <person name="Howarth C."/>
            <person name="Jen D."/>
            <person name="Larson L."/>
            <person name="Lewis B."/>
            <person name="Mehta T."/>
            <person name="Park D."/>
            <person name="Pearson M."/>
            <person name="Roberts A."/>
            <person name="Saif S."/>
            <person name="Shea T."/>
            <person name="Shenoy N."/>
            <person name="Sisk P."/>
            <person name="Stolte C."/>
            <person name="Sykes S."/>
            <person name="Walk T."/>
            <person name="White J."/>
            <person name="Yandava C."/>
            <person name="Haas B."/>
            <person name="Henn M.R."/>
            <person name="Nusbaum C."/>
            <person name="Birren B."/>
        </authorList>
    </citation>
    <scope>NUCLEOTIDE SEQUENCE [LARGE SCALE GENOMIC DNA]</scope>
    <source>
        <strain evidence="3">NA</strain>
    </source>
</reference>
<feature type="region of interest" description="Disordered" evidence="1">
    <location>
        <begin position="31"/>
        <end position="55"/>
    </location>
</feature>
<organism evidence="2 3">
    <name type="scientific">Wuchereria bancrofti</name>
    <dbReference type="NCBI Taxonomy" id="6293"/>
    <lineage>
        <taxon>Eukaryota</taxon>
        <taxon>Metazoa</taxon>
        <taxon>Ecdysozoa</taxon>
        <taxon>Nematoda</taxon>
        <taxon>Chromadorea</taxon>
        <taxon>Rhabditida</taxon>
        <taxon>Spirurina</taxon>
        <taxon>Spiruromorpha</taxon>
        <taxon>Filarioidea</taxon>
        <taxon>Onchocercidae</taxon>
        <taxon>Wuchereria</taxon>
    </lineage>
</organism>
<accession>J9EQF3</accession>
<evidence type="ECO:0000313" key="3">
    <source>
        <dbReference type="Proteomes" id="UP000004810"/>
    </source>
</evidence>
<sequence length="55" mass="6280">MFASLSFGEAQSFHRSIDLSVSVQRSKVITNLTQEGSEEKKHDDDRIFPPKLDTR</sequence>